<dbReference type="Gene3D" id="1.20.1260.10">
    <property type="match status" value="1"/>
</dbReference>
<dbReference type="Proteomes" id="UP001501337">
    <property type="component" value="Unassembled WGS sequence"/>
</dbReference>
<name>A0ABP7PIS3_9GAMM</name>
<dbReference type="SUPFAM" id="SSF47240">
    <property type="entry name" value="Ferritin-like"/>
    <property type="match status" value="1"/>
</dbReference>
<reference evidence="3" key="1">
    <citation type="journal article" date="2019" name="Int. J. Syst. Evol. Microbiol.">
        <title>The Global Catalogue of Microorganisms (GCM) 10K type strain sequencing project: providing services to taxonomists for standard genome sequencing and annotation.</title>
        <authorList>
            <consortium name="The Broad Institute Genomics Platform"/>
            <consortium name="The Broad Institute Genome Sequencing Center for Infectious Disease"/>
            <person name="Wu L."/>
            <person name="Ma J."/>
        </authorList>
    </citation>
    <scope>NUCLEOTIDE SEQUENCE [LARGE SCALE GENOMIC DNA]</scope>
    <source>
        <strain evidence="3">JCM 17555</strain>
    </source>
</reference>
<organism evidence="2 3">
    <name type="scientific">Allohahella marinimesophila</name>
    <dbReference type="NCBI Taxonomy" id="1054972"/>
    <lineage>
        <taxon>Bacteria</taxon>
        <taxon>Pseudomonadati</taxon>
        <taxon>Pseudomonadota</taxon>
        <taxon>Gammaproteobacteria</taxon>
        <taxon>Oceanospirillales</taxon>
        <taxon>Hahellaceae</taxon>
        <taxon>Allohahella</taxon>
    </lineage>
</organism>
<sequence length="147" mass="16421">MSDKAVIKALKELVALDYDAIEAYDAAIDRLDDKQAAKKLESFKQDHVRHTANIGDLVRKRGETPPDGPDFKRILTKGKVVLADLIGDKTILMAMSANEKVTNVAYDKARGLDDLQPHELSVLNANYADEQRHKAWIDQHLKEKATA</sequence>
<protein>
    <recommendedName>
        <fullName evidence="1">DUF2383 domain-containing protein</fullName>
    </recommendedName>
</protein>
<dbReference type="RefSeq" id="WP_344806879.1">
    <property type="nucleotide sequence ID" value="NZ_BAABBO010000011.1"/>
</dbReference>
<accession>A0ABP7PIS3</accession>
<gene>
    <name evidence="2" type="ORF">GCM10022278_25180</name>
</gene>
<dbReference type="Pfam" id="PF09537">
    <property type="entry name" value="DUF2383"/>
    <property type="match status" value="1"/>
</dbReference>
<dbReference type="EMBL" id="BAABBO010000011">
    <property type="protein sequence ID" value="GAA3966242.1"/>
    <property type="molecule type" value="Genomic_DNA"/>
</dbReference>
<evidence type="ECO:0000259" key="1">
    <source>
        <dbReference type="Pfam" id="PF09537"/>
    </source>
</evidence>
<dbReference type="InterPro" id="IPR009078">
    <property type="entry name" value="Ferritin-like_SF"/>
</dbReference>
<evidence type="ECO:0000313" key="3">
    <source>
        <dbReference type="Proteomes" id="UP001501337"/>
    </source>
</evidence>
<dbReference type="InterPro" id="IPR012347">
    <property type="entry name" value="Ferritin-like"/>
</dbReference>
<feature type="domain" description="DUF2383" evidence="1">
    <location>
        <begin position="6"/>
        <end position="109"/>
    </location>
</feature>
<dbReference type="InterPro" id="IPR019052">
    <property type="entry name" value="DUF2383"/>
</dbReference>
<keyword evidence="3" id="KW-1185">Reference proteome</keyword>
<proteinExistence type="predicted"/>
<evidence type="ECO:0000313" key="2">
    <source>
        <dbReference type="EMBL" id="GAA3966242.1"/>
    </source>
</evidence>
<comment type="caution">
    <text evidence="2">The sequence shown here is derived from an EMBL/GenBank/DDBJ whole genome shotgun (WGS) entry which is preliminary data.</text>
</comment>
<dbReference type="CDD" id="cd00657">
    <property type="entry name" value="Ferritin_like"/>
    <property type="match status" value="1"/>
</dbReference>